<gene>
    <name evidence="6" type="ORF">LCGC14_2035820</name>
</gene>
<name>A0A0F9H6U0_9ZZZZ</name>
<comment type="caution">
    <text evidence="6">The sequence shown here is derived from an EMBL/GenBank/DDBJ whole genome shotgun (WGS) entry which is preliminary data.</text>
</comment>
<evidence type="ECO:0000256" key="2">
    <source>
        <dbReference type="ARBA" id="ARBA00022691"/>
    </source>
</evidence>
<dbReference type="InterPro" id="IPR051198">
    <property type="entry name" value="BchE-like"/>
</dbReference>
<dbReference type="InterPro" id="IPR058240">
    <property type="entry name" value="rSAM_sf"/>
</dbReference>
<dbReference type="GO" id="GO:0005829">
    <property type="term" value="C:cytosol"/>
    <property type="evidence" value="ECO:0007669"/>
    <property type="project" value="TreeGrafter"/>
</dbReference>
<evidence type="ECO:0000256" key="1">
    <source>
        <dbReference type="ARBA" id="ARBA00001966"/>
    </source>
</evidence>
<proteinExistence type="predicted"/>
<evidence type="ECO:0000256" key="4">
    <source>
        <dbReference type="ARBA" id="ARBA00023004"/>
    </source>
</evidence>
<evidence type="ECO:0008006" key="7">
    <source>
        <dbReference type="Google" id="ProtNLM"/>
    </source>
</evidence>
<dbReference type="SFLD" id="SFLDS00029">
    <property type="entry name" value="Radical_SAM"/>
    <property type="match status" value="1"/>
</dbReference>
<organism evidence="6">
    <name type="scientific">marine sediment metagenome</name>
    <dbReference type="NCBI Taxonomy" id="412755"/>
    <lineage>
        <taxon>unclassified sequences</taxon>
        <taxon>metagenomes</taxon>
        <taxon>ecological metagenomes</taxon>
    </lineage>
</organism>
<evidence type="ECO:0000256" key="5">
    <source>
        <dbReference type="ARBA" id="ARBA00023014"/>
    </source>
</evidence>
<keyword evidence="2" id="KW-0949">S-adenosyl-L-methionine</keyword>
<evidence type="ECO:0000313" key="6">
    <source>
        <dbReference type="EMBL" id="KKL77345.1"/>
    </source>
</evidence>
<dbReference type="GO" id="GO:0051536">
    <property type="term" value="F:iron-sulfur cluster binding"/>
    <property type="evidence" value="ECO:0007669"/>
    <property type="project" value="UniProtKB-KW"/>
</dbReference>
<dbReference type="SFLD" id="SFLDG01082">
    <property type="entry name" value="B12-binding_domain_containing"/>
    <property type="match status" value="1"/>
</dbReference>
<keyword evidence="3" id="KW-0479">Metal-binding</keyword>
<accession>A0A0F9H6U0</accession>
<dbReference type="PANTHER" id="PTHR43409:SF15">
    <property type="entry name" value="PUTATIVE-RELATED"/>
    <property type="match status" value="1"/>
</dbReference>
<dbReference type="EMBL" id="LAZR01023777">
    <property type="protein sequence ID" value="KKL77345.1"/>
    <property type="molecule type" value="Genomic_DNA"/>
</dbReference>
<dbReference type="Gene3D" id="3.40.50.280">
    <property type="entry name" value="Cobalamin-binding domain"/>
    <property type="match status" value="1"/>
</dbReference>
<comment type="cofactor">
    <cofactor evidence="1">
        <name>[4Fe-4S] cluster</name>
        <dbReference type="ChEBI" id="CHEBI:49883"/>
    </cofactor>
</comment>
<dbReference type="InterPro" id="IPR007197">
    <property type="entry name" value="rSAM"/>
</dbReference>
<sequence>MHFLLIQPKYYSRYPPLGLLKISSYLKKQGHTTEFIKGKENPKCKPDEIYVTSLFTYAWEIVHKTVKFYKDKFPQVKITLGGLYASLMPNHAKKSQADIIHTGLYDETEDLMPDYSLVPKWETSIIFSSRGCIRKCGYCAVPILEPNFVPQKSIKNLIYKKHKKVVIWDNNFLASPFVHNILDELIELNLEVDFNHGLDARMIDLSIAKKLKKLRVKYVRMAYDLIDYREEVKKAIDILETAGYRGRELFFYTLHNYNDTPEDFFIRHQDIMKWGVVSYPMRYIPLKALNKNKFISKNWTAEELEMIADARRVIGVRGAFPPYKGLQLKILNAKNFYEAFELRPVQSIILRG</sequence>
<protein>
    <recommendedName>
        <fullName evidence="7">Elp3/MiaA/NifB-like radical SAM core domain-containing protein</fullName>
    </recommendedName>
</protein>
<evidence type="ECO:0000256" key="3">
    <source>
        <dbReference type="ARBA" id="ARBA00022723"/>
    </source>
</evidence>
<dbReference type="SUPFAM" id="SSF102114">
    <property type="entry name" value="Radical SAM enzymes"/>
    <property type="match status" value="1"/>
</dbReference>
<dbReference type="GO" id="GO:0046872">
    <property type="term" value="F:metal ion binding"/>
    <property type="evidence" value="ECO:0007669"/>
    <property type="project" value="UniProtKB-KW"/>
</dbReference>
<dbReference type="PANTHER" id="PTHR43409">
    <property type="entry name" value="ANAEROBIC MAGNESIUM-PROTOPORPHYRIN IX MONOMETHYL ESTER CYCLASE-RELATED"/>
    <property type="match status" value="1"/>
</dbReference>
<keyword evidence="4" id="KW-0408">Iron</keyword>
<dbReference type="GO" id="GO:0003824">
    <property type="term" value="F:catalytic activity"/>
    <property type="evidence" value="ECO:0007669"/>
    <property type="project" value="InterPro"/>
</dbReference>
<reference evidence="6" key="1">
    <citation type="journal article" date="2015" name="Nature">
        <title>Complex archaea that bridge the gap between prokaryotes and eukaryotes.</title>
        <authorList>
            <person name="Spang A."/>
            <person name="Saw J.H."/>
            <person name="Jorgensen S.L."/>
            <person name="Zaremba-Niedzwiedzka K."/>
            <person name="Martijn J."/>
            <person name="Lind A.E."/>
            <person name="van Eijk R."/>
            <person name="Schleper C."/>
            <person name="Guy L."/>
            <person name="Ettema T.J."/>
        </authorList>
    </citation>
    <scope>NUCLEOTIDE SEQUENCE</scope>
</reference>
<dbReference type="AlphaFoldDB" id="A0A0F9H6U0"/>
<keyword evidence="5" id="KW-0411">Iron-sulfur</keyword>